<dbReference type="NCBIfam" id="TIGR02246">
    <property type="entry name" value="SgcJ/EcaC family oxidoreductase"/>
    <property type="match status" value="1"/>
</dbReference>
<accession>A0ABY6Q654</accession>
<dbReference type="Proteomes" id="UP001317963">
    <property type="component" value="Chromosome"/>
</dbReference>
<dbReference type="InterPro" id="IPR016887">
    <property type="entry name" value="UCP028470_steroid_isom-rel"/>
</dbReference>
<keyword evidence="3" id="KW-1185">Reference proteome</keyword>
<dbReference type="PIRSF" id="PIRSF028470">
    <property type="entry name" value="UCP028470"/>
    <property type="match status" value="1"/>
</dbReference>
<proteinExistence type="predicted"/>
<evidence type="ECO:0000313" key="2">
    <source>
        <dbReference type="EMBL" id="UZP74152.1"/>
    </source>
</evidence>
<dbReference type="SUPFAM" id="SSF54427">
    <property type="entry name" value="NTF2-like"/>
    <property type="match status" value="1"/>
</dbReference>
<evidence type="ECO:0000313" key="3">
    <source>
        <dbReference type="Proteomes" id="UP001317963"/>
    </source>
</evidence>
<dbReference type="RefSeq" id="WP_279242958.1">
    <property type="nucleotide sequence ID" value="NZ_CP036501.1"/>
</dbReference>
<gene>
    <name evidence="2" type="ORF">E0F26_05075</name>
</gene>
<evidence type="ECO:0000259" key="1">
    <source>
        <dbReference type="Pfam" id="PF08332"/>
    </source>
</evidence>
<dbReference type="Gene3D" id="3.10.450.50">
    <property type="match status" value="1"/>
</dbReference>
<sequence>MNEENVIALFGDWNDALATGDPDVVTNMYADDAVLLPTVSNQVRHNHAEIRDYFVAFLAKKPQGVITESNARVLSETLATNAGVYVFTFGDGSTVSARFNYTYELRDGDWKIIQHHSSAMPEG</sequence>
<dbReference type="EMBL" id="CP036501">
    <property type="protein sequence ID" value="UZP74152.1"/>
    <property type="molecule type" value="Genomic_DNA"/>
</dbReference>
<dbReference type="CDD" id="cd00531">
    <property type="entry name" value="NTF2_like"/>
    <property type="match status" value="1"/>
</dbReference>
<reference evidence="2 3" key="1">
    <citation type="submission" date="2019-02" db="EMBL/GenBank/DDBJ databases">
        <title>Halieaceae_genomes.</title>
        <authorList>
            <person name="Li S.-H."/>
        </authorList>
    </citation>
    <scope>NUCLEOTIDE SEQUENCE [LARGE SCALE GENOMIC DNA]</scope>
    <source>
        <strain evidence="2 3">JH123</strain>
    </source>
</reference>
<dbReference type="InterPro" id="IPR013543">
    <property type="entry name" value="Ca/CaM-dep_prot_kinase-assoc"/>
</dbReference>
<name>A0ABY6Q654_9GAMM</name>
<dbReference type="Pfam" id="PF08332">
    <property type="entry name" value="CaMKII_AD"/>
    <property type="match status" value="1"/>
</dbReference>
<feature type="domain" description="Calcium/calmodulin-dependent protein kinase II association-domain" evidence="1">
    <location>
        <begin position="3"/>
        <end position="121"/>
    </location>
</feature>
<dbReference type="InterPro" id="IPR032710">
    <property type="entry name" value="NTF2-like_dom_sf"/>
</dbReference>
<dbReference type="InterPro" id="IPR011944">
    <property type="entry name" value="Steroid_delta5-4_isomerase"/>
</dbReference>
<protein>
    <submittedName>
        <fullName evidence="2">SgcJ/EcaC family oxidoreductase</fullName>
    </submittedName>
</protein>
<organism evidence="2 3">
    <name type="scientific">Candidatus Paraluminiphilus aquimaris</name>
    <dbReference type="NCBI Taxonomy" id="2518994"/>
    <lineage>
        <taxon>Bacteria</taxon>
        <taxon>Pseudomonadati</taxon>
        <taxon>Pseudomonadota</taxon>
        <taxon>Gammaproteobacteria</taxon>
        <taxon>Cellvibrionales</taxon>
        <taxon>Halieaceae</taxon>
        <taxon>Candidatus Paraluminiphilus</taxon>
    </lineage>
</organism>